<evidence type="ECO:0000313" key="3">
    <source>
        <dbReference type="EMBL" id="QDU27210.1"/>
    </source>
</evidence>
<gene>
    <name evidence="3" type="ORF">ETAA8_22950</name>
</gene>
<dbReference type="InterPro" id="IPR021796">
    <property type="entry name" value="Tll0287-like_dom"/>
</dbReference>
<dbReference type="RefSeq" id="WP_145088075.1">
    <property type="nucleotide sequence ID" value="NZ_CP036274.1"/>
</dbReference>
<dbReference type="EMBL" id="CP036274">
    <property type="protein sequence ID" value="QDU27210.1"/>
    <property type="molecule type" value="Genomic_DNA"/>
</dbReference>
<dbReference type="Proteomes" id="UP000315017">
    <property type="component" value="Chromosome"/>
</dbReference>
<sequence length="186" mass="20505" precursor="true">MKATWLIRTGILCGCVGLLYLAAAFCAEPDASEAKDDKSHCVPVATARDRAKLMYDIYAATLDTMHERYFHGDRAIVPAHAMEDIFAEIKRQSKVEARWISVNMKPMSINHEPKTEFEKRAAKEIASGKAEVDIVEDGYYRRVGAIPLGDGCISCHGGLFQQPSKSPKFAGLIISVPVKQDSSQSE</sequence>
<dbReference type="AlphaFoldDB" id="A0A517YAF0"/>
<name>A0A517YAF0_9BACT</name>
<accession>A0A517YAF0</accession>
<proteinExistence type="predicted"/>
<feature type="signal peptide" evidence="1">
    <location>
        <begin position="1"/>
        <end position="26"/>
    </location>
</feature>
<organism evidence="3 4">
    <name type="scientific">Anatilimnocola aggregata</name>
    <dbReference type="NCBI Taxonomy" id="2528021"/>
    <lineage>
        <taxon>Bacteria</taxon>
        <taxon>Pseudomonadati</taxon>
        <taxon>Planctomycetota</taxon>
        <taxon>Planctomycetia</taxon>
        <taxon>Pirellulales</taxon>
        <taxon>Pirellulaceae</taxon>
        <taxon>Anatilimnocola</taxon>
    </lineage>
</organism>
<dbReference type="KEGG" id="aagg:ETAA8_22950"/>
<feature type="chain" id="PRO_5021890602" description="Tll0287-like domain-containing protein" evidence="1">
    <location>
        <begin position="27"/>
        <end position="186"/>
    </location>
</feature>
<reference evidence="3 4" key="1">
    <citation type="submission" date="2019-02" db="EMBL/GenBank/DDBJ databases">
        <title>Deep-cultivation of Planctomycetes and their phenomic and genomic characterization uncovers novel biology.</title>
        <authorList>
            <person name="Wiegand S."/>
            <person name="Jogler M."/>
            <person name="Boedeker C."/>
            <person name="Pinto D."/>
            <person name="Vollmers J."/>
            <person name="Rivas-Marin E."/>
            <person name="Kohn T."/>
            <person name="Peeters S.H."/>
            <person name="Heuer A."/>
            <person name="Rast P."/>
            <person name="Oberbeckmann S."/>
            <person name="Bunk B."/>
            <person name="Jeske O."/>
            <person name="Meyerdierks A."/>
            <person name="Storesund J.E."/>
            <person name="Kallscheuer N."/>
            <person name="Luecker S."/>
            <person name="Lage O.M."/>
            <person name="Pohl T."/>
            <person name="Merkel B.J."/>
            <person name="Hornburger P."/>
            <person name="Mueller R.-W."/>
            <person name="Bruemmer F."/>
            <person name="Labrenz M."/>
            <person name="Spormann A.M."/>
            <person name="Op den Camp H."/>
            <person name="Overmann J."/>
            <person name="Amann R."/>
            <person name="Jetten M.S.M."/>
            <person name="Mascher T."/>
            <person name="Medema M.H."/>
            <person name="Devos D.P."/>
            <person name="Kaster A.-K."/>
            <person name="Ovreas L."/>
            <person name="Rohde M."/>
            <person name="Galperin M.Y."/>
            <person name="Jogler C."/>
        </authorList>
    </citation>
    <scope>NUCLEOTIDE SEQUENCE [LARGE SCALE GENOMIC DNA]</scope>
    <source>
        <strain evidence="3 4">ETA_A8</strain>
    </source>
</reference>
<evidence type="ECO:0000256" key="1">
    <source>
        <dbReference type="SAM" id="SignalP"/>
    </source>
</evidence>
<evidence type="ECO:0000313" key="4">
    <source>
        <dbReference type="Proteomes" id="UP000315017"/>
    </source>
</evidence>
<dbReference type="OrthoDB" id="268788at2"/>
<dbReference type="Pfam" id="PF11845">
    <property type="entry name" value="Tll0287-like"/>
    <property type="match status" value="1"/>
</dbReference>
<protein>
    <recommendedName>
        <fullName evidence="2">Tll0287-like domain-containing protein</fullName>
    </recommendedName>
</protein>
<feature type="domain" description="Tll0287-like" evidence="2">
    <location>
        <begin position="46"/>
        <end position="161"/>
    </location>
</feature>
<keyword evidence="4" id="KW-1185">Reference proteome</keyword>
<evidence type="ECO:0000259" key="2">
    <source>
        <dbReference type="Pfam" id="PF11845"/>
    </source>
</evidence>
<keyword evidence="1" id="KW-0732">Signal</keyword>